<gene>
    <name evidence="2" type="ORF">AVDCRST_MAG79-2887</name>
</gene>
<evidence type="ECO:0000313" key="2">
    <source>
        <dbReference type="EMBL" id="CAA9553529.1"/>
    </source>
</evidence>
<proteinExistence type="predicted"/>
<feature type="transmembrane region" description="Helical" evidence="1">
    <location>
        <begin position="51"/>
        <end position="71"/>
    </location>
</feature>
<feature type="transmembrane region" description="Helical" evidence="1">
    <location>
        <begin position="26"/>
        <end position="45"/>
    </location>
</feature>
<sequence length="197" mass="21212">MTTVSDAPAPVTGPGRRRRRDAVGGALLRARVLVSSYAFVATILALRFDALAPRVVCAVLAVWGFVDAWWLTRTTARRGLRPLTVKDVRDAGREVTAYLTTYVFVLLVTPDPSAGDVAAYAVFAVVLVVVSLRSDLAHVNPTLYLLGRRVVTVTDDEDRERYLVCRRPPAVGERVLVAASLGVLQLSEARPGAADGA</sequence>
<name>A0A6J4UL20_9ACTN</name>
<reference evidence="2" key="1">
    <citation type="submission" date="2020-02" db="EMBL/GenBank/DDBJ databases">
        <authorList>
            <person name="Meier V. D."/>
        </authorList>
    </citation>
    <scope>NUCLEOTIDE SEQUENCE</scope>
    <source>
        <strain evidence="2">AVDCRST_MAG79</strain>
    </source>
</reference>
<keyword evidence="1" id="KW-0472">Membrane</keyword>
<organism evidence="2">
    <name type="scientific">uncultured Thermoleophilia bacterium</name>
    <dbReference type="NCBI Taxonomy" id="1497501"/>
    <lineage>
        <taxon>Bacteria</taxon>
        <taxon>Bacillati</taxon>
        <taxon>Actinomycetota</taxon>
        <taxon>Thermoleophilia</taxon>
        <taxon>environmental samples</taxon>
    </lineage>
</organism>
<evidence type="ECO:0000256" key="1">
    <source>
        <dbReference type="SAM" id="Phobius"/>
    </source>
</evidence>
<dbReference type="AlphaFoldDB" id="A0A6J4UL20"/>
<accession>A0A6J4UL20</accession>
<protein>
    <submittedName>
        <fullName evidence="2">Uncharacterized protein</fullName>
    </submittedName>
</protein>
<keyword evidence="1" id="KW-1133">Transmembrane helix</keyword>
<keyword evidence="1" id="KW-0812">Transmembrane</keyword>
<dbReference type="EMBL" id="CADCWC010000455">
    <property type="protein sequence ID" value="CAA9553529.1"/>
    <property type="molecule type" value="Genomic_DNA"/>
</dbReference>